<feature type="non-terminal residue" evidence="5">
    <location>
        <position position="1"/>
    </location>
</feature>
<comment type="caution">
    <text evidence="5">The sequence shown here is derived from an EMBL/GenBank/DDBJ whole genome shotgun (WGS) entry which is preliminary data.</text>
</comment>
<keyword evidence="3" id="KW-0804">Transcription</keyword>
<dbReference type="Pfam" id="PF13377">
    <property type="entry name" value="Peripla_BP_3"/>
    <property type="match status" value="1"/>
</dbReference>
<protein>
    <recommendedName>
        <fullName evidence="4">Transcriptional regulator LacI/GalR-like sensor domain-containing protein</fullName>
    </recommendedName>
</protein>
<feature type="domain" description="Transcriptional regulator LacI/GalR-like sensor" evidence="4">
    <location>
        <begin position="66"/>
        <end position="222"/>
    </location>
</feature>
<evidence type="ECO:0000259" key="4">
    <source>
        <dbReference type="Pfam" id="PF13377"/>
    </source>
</evidence>
<evidence type="ECO:0000313" key="5">
    <source>
        <dbReference type="EMBL" id="GAF74815.1"/>
    </source>
</evidence>
<dbReference type="InterPro" id="IPR046335">
    <property type="entry name" value="LacI/GalR-like_sensor"/>
</dbReference>
<keyword evidence="1" id="KW-0805">Transcription regulation</keyword>
<keyword evidence="2" id="KW-0238">DNA-binding</keyword>
<evidence type="ECO:0000256" key="1">
    <source>
        <dbReference type="ARBA" id="ARBA00023015"/>
    </source>
</evidence>
<dbReference type="GO" id="GO:0003700">
    <property type="term" value="F:DNA-binding transcription factor activity"/>
    <property type="evidence" value="ECO:0007669"/>
    <property type="project" value="TreeGrafter"/>
</dbReference>
<evidence type="ECO:0000256" key="3">
    <source>
        <dbReference type="ARBA" id="ARBA00023163"/>
    </source>
</evidence>
<accession>X0TFG8</accession>
<dbReference type="PANTHER" id="PTHR30146">
    <property type="entry name" value="LACI-RELATED TRANSCRIPTIONAL REPRESSOR"/>
    <property type="match status" value="1"/>
</dbReference>
<name>X0TFG8_9ZZZZ</name>
<dbReference type="GO" id="GO:0000976">
    <property type="term" value="F:transcription cis-regulatory region binding"/>
    <property type="evidence" value="ECO:0007669"/>
    <property type="project" value="TreeGrafter"/>
</dbReference>
<dbReference type="Gene3D" id="3.40.50.2300">
    <property type="match status" value="2"/>
</dbReference>
<dbReference type="InterPro" id="IPR028082">
    <property type="entry name" value="Peripla_BP_I"/>
</dbReference>
<organism evidence="5">
    <name type="scientific">marine sediment metagenome</name>
    <dbReference type="NCBI Taxonomy" id="412755"/>
    <lineage>
        <taxon>unclassified sequences</taxon>
        <taxon>metagenomes</taxon>
        <taxon>ecological metagenomes</taxon>
    </lineage>
</organism>
<proteinExistence type="predicted"/>
<reference evidence="5" key="1">
    <citation type="journal article" date="2014" name="Front. Microbiol.">
        <title>High frequency of phylogenetically diverse reductive dehalogenase-homologous genes in deep subseafloor sedimentary metagenomes.</title>
        <authorList>
            <person name="Kawai M."/>
            <person name="Futagami T."/>
            <person name="Toyoda A."/>
            <person name="Takaki Y."/>
            <person name="Nishi S."/>
            <person name="Hori S."/>
            <person name="Arai W."/>
            <person name="Tsubouchi T."/>
            <person name="Morono Y."/>
            <person name="Uchiyama I."/>
            <person name="Ito T."/>
            <person name="Fujiyama A."/>
            <person name="Inagaki F."/>
            <person name="Takami H."/>
        </authorList>
    </citation>
    <scope>NUCLEOTIDE SEQUENCE</scope>
    <source>
        <strain evidence="5">Expedition CK06-06</strain>
    </source>
</reference>
<gene>
    <name evidence="5" type="ORF">S01H1_03138</name>
</gene>
<dbReference type="AlphaFoldDB" id="X0TFG8"/>
<sequence length="224" mass="24583">YVRELVRSANAAGEVAGMVALSCPREVYRFLAHAGLPVVVFGSLYADQLDIASVDVDNYETGRLLTEHLLRSGHRRMALLCKSQGRPGDNEFFDGVSEVLTAAGLPHNSLIVRIVPPDEQAFAAQLRLLAEMPDRPTALIVRSGLFVRAAESAVSSLGLSAAERMEIVYQDHPPAKGKPLPYTCVRPKLHFHEITALIGKMLQRLSQGEPLEQQRVVVPVELRI</sequence>
<dbReference type="EMBL" id="BARS01001669">
    <property type="protein sequence ID" value="GAF74815.1"/>
    <property type="molecule type" value="Genomic_DNA"/>
</dbReference>
<evidence type="ECO:0000256" key="2">
    <source>
        <dbReference type="ARBA" id="ARBA00023125"/>
    </source>
</evidence>
<dbReference type="SUPFAM" id="SSF53822">
    <property type="entry name" value="Periplasmic binding protein-like I"/>
    <property type="match status" value="1"/>
</dbReference>
<dbReference type="PANTHER" id="PTHR30146:SF109">
    <property type="entry name" value="HTH-TYPE TRANSCRIPTIONAL REGULATOR GALS"/>
    <property type="match status" value="1"/>
</dbReference>